<gene>
    <name evidence="9" type="primary">TBX3_3</name>
    <name evidence="9" type="ORF">Ciccas_008637</name>
</gene>
<dbReference type="PROSITE" id="PS01264">
    <property type="entry name" value="TBOX_2"/>
    <property type="match status" value="1"/>
</dbReference>
<keyword evidence="2" id="KW-0805">Transcription regulation</keyword>
<dbReference type="GO" id="GO:0003677">
    <property type="term" value="F:DNA binding"/>
    <property type="evidence" value="ECO:0007669"/>
    <property type="project" value="UniProtKB-UniRule"/>
</dbReference>
<feature type="region of interest" description="Disordered" evidence="7">
    <location>
        <begin position="502"/>
        <end position="521"/>
    </location>
</feature>
<dbReference type="PANTHER" id="PTHR11267:SF181">
    <property type="entry name" value="OPTOMOTOR-BLIND PROTEIN"/>
    <property type="match status" value="1"/>
</dbReference>
<dbReference type="GO" id="GO:0005634">
    <property type="term" value="C:nucleus"/>
    <property type="evidence" value="ECO:0007669"/>
    <property type="project" value="UniProtKB-SubCell"/>
</dbReference>
<feature type="region of interest" description="Disordered" evidence="7">
    <location>
        <begin position="592"/>
        <end position="680"/>
    </location>
</feature>
<reference evidence="9 10" key="1">
    <citation type="submission" date="2024-11" db="EMBL/GenBank/DDBJ databases">
        <title>Adaptive evolution of stress response genes in parasites aligns with host niche diversity.</title>
        <authorList>
            <person name="Hahn C."/>
            <person name="Resl P."/>
        </authorList>
    </citation>
    <scope>NUCLEOTIDE SEQUENCE [LARGE SCALE GENOMIC DNA]</scope>
    <source>
        <strain evidence="9">EGGRZ-B1_66</strain>
        <tissue evidence="9">Body</tissue>
    </source>
</reference>
<dbReference type="PRINTS" id="PR00937">
    <property type="entry name" value="TBOX"/>
</dbReference>
<feature type="compositionally biased region" description="Low complexity" evidence="7">
    <location>
        <begin position="592"/>
        <end position="607"/>
    </location>
</feature>
<feature type="compositionally biased region" description="Basic and acidic residues" evidence="7">
    <location>
        <begin position="671"/>
        <end position="680"/>
    </location>
</feature>
<keyword evidence="10" id="KW-1185">Reference proteome</keyword>
<keyword evidence="3 6" id="KW-0238">DNA-binding</keyword>
<dbReference type="Gene3D" id="2.60.40.820">
    <property type="entry name" value="Transcription factor, T-box"/>
    <property type="match status" value="1"/>
</dbReference>
<dbReference type="PROSITE" id="PS01283">
    <property type="entry name" value="TBOX_1"/>
    <property type="match status" value="1"/>
</dbReference>
<dbReference type="AlphaFoldDB" id="A0ABD2PZE7"/>
<dbReference type="Proteomes" id="UP001626550">
    <property type="component" value="Unassembled WGS sequence"/>
</dbReference>
<name>A0ABD2PZE7_9PLAT</name>
<keyword evidence="4" id="KW-0804">Transcription</keyword>
<dbReference type="InterPro" id="IPR036960">
    <property type="entry name" value="T-box_sf"/>
</dbReference>
<evidence type="ECO:0000256" key="3">
    <source>
        <dbReference type="ARBA" id="ARBA00023125"/>
    </source>
</evidence>
<organism evidence="9 10">
    <name type="scientific">Cichlidogyrus casuarinus</name>
    <dbReference type="NCBI Taxonomy" id="1844966"/>
    <lineage>
        <taxon>Eukaryota</taxon>
        <taxon>Metazoa</taxon>
        <taxon>Spiralia</taxon>
        <taxon>Lophotrochozoa</taxon>
        <taxon>Platyhelminthes</taxon>
        <taxon>Monogenea</taxon>
        <taxon>Monopisthocotylea</taxon>
        <taxon>Dactylogyridea</taxon>
        <taxon>Ancyrocephalidae</taxon>
        <taxon>Cichlidogyrus</taxon>
    </lineage>
</organism>
<evidence type="ECO:0000256" key="2">
    <source>
        <dbReference type="ARBA" id="ARBA00023015"/>
    </source>
</evidence>
<dbReference type="FunFam" id="2.60.40.820:FF:000016">
    <property type="entry name" value="T-box transcription factor TBX2-A"/>
    <property type="match status" value="1"/>
</dbReference>
<dbReference type="Pfam" id="PF00907">
    <property type="entry name" value="T-box"/>
    <property type="match status" value="1"/>
</dbReference>
<dbReference type="InterPro" id="IPR018186">
    <property type="entry name" value="TF_T-box_CS"/>
</dbReference>
<feature type="compositionally biased region" description="Polar residues" evidence="7">
    <location>
        <begin position="509"/>
        <end position="519"/>
    </location>
</feature>
<comment type="subcellular location">
    <subcellularLocation>
        <location evidence="1 6">Nucleus</location>
    </subcellularLocation>
</comment>
<feature type="compositionally biased region" description="Basic and acidic residues" evidence="7">
    <location>
        <begin position="655"/>
        <end position="664"/>
    </location>
</feature>
<dbReference type="EMBL" id="JBJKFK010001562">
    <property type="protein sequence ID" value="KAL3312766.1"/>
    <property type="molecule type" value="Genomic_DNA"/>
</dbReference>
<feature type="compositionally biased region" description="Polar residues" evidence="7">
    <location>
        <begin position="609"/>
        <end position="621"/>
    </location>
</feature>
<accession>A0ABD2PZE7</accession>
<evidence type="ECO:0000313" key="9">
    <source>
        <dbReference type="EMBL" id="KAL3312766.1"/>
    </source>
</evidence>
<feature type="region of interest" description="Disordered" evidence="7">
    <location>
        <begin position="342"/>
        <end position="370"/>
    </location>
</feature>
<dbReference type="InterPro" id="IPR001699">
    <property type="entry name" value="TF_T-box"/>
</dbReference>
<evidence type="ECO:0000313" key="10">
    <source>
        <dbReference type="Proteomes" id="UP001626550"/>
    </source>
</evidence>
<sequence>MFPMAQPPSSSSEAYLNASLLYNQLLQNLLQNGVGLKSPPPLSPMDKQGLKRPRKYNKFQNIKMEPKPETYSYIDQPGNRSRVDSPGSAAVQMTPASFDASKIFGCNSSKNFTISPDMIEQMRDNQVADDPSVQLMERDLWDQFYQFGTEMVITKSGRRMFPPFKVKVSGLDRKAKYIMLMDIISVDDCRYKFHNNQWLVAGKADPEMPKRMYIHPDSPSTGEQWMQKVISFHKLKLTNNISDKHGFVTILSFQTILNSMHKYQPRFHLVQASDIMQLPYSTFRTYSFKETRFLAVTAYQNEKITQLKIDNNPFAKGFRDTGCGRRDKKRQVGTGNRELLLLRNTKQNPSNNDNSVASSEDDADDLDLSRPLFSSPPKMSSLSTYNEESNQKFPVCVRTQLPILYGNGSASSSFFRVETPRLEHAAPAIEVVTRCSFCFYLATTKLLIHLDSTPGPEKSLKTSLPELPAKNLENMLPNLFSGGKFNPLPFLSSLQNLNHNAPPPWMLGPNTQPQSPSRSSDIHGLFSCLQQAFKQKFQHNAFSSFISQTRQQEKSQNCANLPNRLESTILSSPNASSVPQISNSSSFSISALTGYSSGSSSPEGGISPKNISESKSAITTDDFSEPEHTSSPQRVAPNRGKRPVSTSPPPFGLKEQSREIKVEENGVGYPFEKKSRSMVA</sequence>
<evidence type="ECO:0000256" key="1">
    <source>
        <dbReference type="ARBA" id="ARBA00004123"/>
    </source>
</evidence>
<keyword evidence="5 6" id="KW-0539">Nucleus</keyword>
<dbReference type="SMART" id="SM00425">
    <property type="entry name" value="TBOX"/>
    <property type="match status" value="1"/>
</dbReference>
<evidence type="ECO:0000256" key="4">
    <source>
        <dbReference type="ARBA" id="ARBA00023163"/>
    </source>
</evidence>
<dbReference type="InterPro" id="IPR046360">
    <property type="entry name" value="T-box_DNA-bd"/>
</dbReference>
<evidence type="ECO:0000256" key="6">
    <source>
        <dbReference type="PROSITE-ProRule" id="PRU00201"/>
    </source>
</evidence>
<dbReference type="PANTHER" id="PTHR11267">
    <property type="entry name" value="T-BOX PROTEIN-RELATED"/>
    <property type="match status" value="1"/>
</dbReference>
<feature type="domain" description="T-box" evidence="8">
    <location>
        <begin position="135"/>
        <end position="320"/>
    </location>
</feature>
<evidence type="ECO:0000256" key="7">
    <source>
        <dbReference type="SAM" id="MobiDB-lite"/>
    </source>
</evidence>
<evidence type="ECO:0000259" key="8">
    <source>
        <dbReference type="PROSITE" id="PS50252"/>
    </source>
</evidence>
<comment type="caution">
    <text evidence="6">Lacks conserved residue(s) required for the propagation of feature annotation.</text>
</comment>
<comment type="caution">
    <text evidence="9">The sequence shown here is derived from an EMBL/GenBank/DDBJ whole genome shotgun (WGS) entry which is preliminary data.</text>
</comment>
<evidence type="ECO:0000256" key="5">
    <source>
        <dbReference type="ARBA" id="ARBA00023242"/>
    </source>
</evidence>
<dbReference type="SUPFAM" id="SSF49417">
    <property type="entry name" value="p53-like transcription factors"/>
    <property type="match status" value="1"/>
</dbReference>
<proteinExistence type="predicted"/>
<protein>
    <submittedName>
        <fullName evidence="9">T-box transcription factor tbx3</fullName>
    </submittedName>
</protein>
<dbReference type="CDD" id="cd20188">
    <property type="entry name" value="T-box_TBX2_3-like"/>
    <property type="match status" value="1"/>
</dbReference>
<dbReference type="InterPro" id="IPR008967">
    <property type="entry name" value="p53-like_TF_DNA-bd_sf"/>
</dbReference>
<feature type="region of interest" description="Disordered" evidence="7">
    <location>
        <begin position="67"/>
        <end position="88"/>
    </location>
</feature>
<dbReference type="PROSITE" id="PS50252">
    <property type="entry name" value="TBOX_3"/>
    <property type="match status" value="1"/>
</dbReference>